<reference evidence="1 2" key="2">
    <citation type="journal article" date="2008" name="Bioinformatics">
        <title>Assembly reconciliation.</title>
        <authorList>
            <person name="Zimin A.V."/>
            <person name="Smith D.R."/>
            <person name="Sutton G."/>
            <person name="Yorke J.A."/>
        </authorList>
    </citation>
    <scope>NUCLEOTIDE SEQUENCE [LARGE SCALE GENOMIC DNA]</scope>
    <source>
        <strain evidence="1 2">TSC#14021-0224.01</strain>
    </source>
</reference>
<accession>B3P278</accession>
<evidence type="ECO:0000313" key="2">
    <source>
        <dbReference type="Proteomes" id="UP000008711"/>
    </source>
</evidence>
<dbReference type="Proteomes" id="UP000008711">
    <property type="component" value="Unassembled WGS sequence"/>
</dbReference>
<dbReference type="PhylomeDB" id="B3P278"/>
<dbReference type="AlphaFoldDB" id="B3P278"/>
<dbReference type="EMBL" id="CH954181">
    <property type="protein sequence ID" value="EDV47828.1"/>
    <property type="molecule type" value="Genomic_DNA"/>
</dbReference>
<sequence length="97" mass="11985">MLQKNYWEPARSFYPESEQAKINIRHMKFTPTYEREEPQMGLILSWHYGRQWVDERDTHKMATEKRVKKKASFIPPNYTSWLEKRRLKKTRQQLLRS</sequence>
<name>B3P278_DROER</name>
<gene>
    <name evidence="1" type="primary">Dere\GG11300</name>
    <name evidence="1" type="ORF">Dere_GG11300</name>
</gene>
<dbReference type="KEGG" id="der:6552100"/>
<evidence type="ECO:0000313" key="1">
    <source>
        <dbReference type="EMBL" id="EDV47828.1"/>
    </source>
</evidence>
<organism evidence="1 2">
    <name type="scientific">Drosophila erecta</name>
    <name type="common">Fruit fly</name>
    <dbReference type="NCBI Taxonomy" id="7220"/>
    <lineage>
        <taxon>Eukaryota</taxon>
        <taxon>Metazoa</taxon>
        <taxon>Ecdysozoa</taxon>
        <taxon>Arthropoda</taxon>
        <taxon>Hexapoda</taxon>
        <taxon>Insecta</taxon>
        <taxon>Pterygota</taxon>
        <taxon>Neoptera</taxon>
        <taxon>Endopterygota</taxon>
        <taxon>Diptera</taxon>
        <taxon>Brachycera</taxon>
        <taxon>Muscomorpha</taxon>
        <taxon>Ephydroidea</taxon>
        <taxon>Drosophilidae</taxon>
        <taxon>Drosophila</taxon>
        <taxon>Sophophora</taxon>
    </lineage>
</organism>
<proteinExistence type="predicted"/>
<dbReference type="OMA" id="LLLSWHY"/>
<protein>
    <submittedName>
        <fullName evidence="1">GG11300</fullName>
    </submittedName>
</protein>
<keyword evidence="2" id="KW-1185">Reference proteome</keyword>
<dbReference type="OrthoDB" id="7841982at2759"/>
<dbReference type="HOGENOM" id="CLU_183233_0_0_1"/>
<reference evidence="1 2" key="1">
    <citation type="journal article" date="2007" name="Nature">
        <title>Evolution of genes and genomes on the Drosophila phylogeny.</title>
        <authorList>
            <consortium name="Drosophila 12 Genomes Consortium"/>
            <person name="Clark A.G."/>
            <person name="Eisen M.B."/>
            <person name="Smith D.R."/>
            <person name="Bergman C.M."/>
            <person name="Oliver B."/>
            <person name="Markow T.A."/>
            <person name="Kaufman T.C."/>
            <person name="Kellis M."/>
            <person name="Gelbart W."/>
            <person name="Iyer V.N."/>
            <person name="Pollard D.A."/>
            <person name="Sackton T.B."/>
            <person name="Larracuente A.M."/>
            <person name="Singh N.D."/>
            <person name="Abad J.P."/>
            <person name="Abt D.N."/>
            <person name="Adryan B."/>
            <person name="Aguade M."/>
            <person name="Akashi H."/>
            <person name="Anderson W.W."/>
            <person name="Aquadro C.F."/>
            <person name="Ardell D.H."/>
            <person name="Arguello R."/>
            <person name="Artieri C.G."/>
            <person name="Barbash D.A."/>
            <person name="Barker D."/>
            <person name="Barsanti P."/>
            <person name="Batterham P."/>
            <person name="Batzoglou S."/>
            <person name="Begun D."/>
            <person name="Bhutkar A."/>
            <person name="Blanco E."/>
            <person name="Bosak S.A."/>
            <person name="Bradley R.K."/>
            <person name="Brand A.D."/>
            <person name="Brent M.R."/>
            <person name="Brooks A.N."/>
            <person name="Brown R.H."/>
            <person name="Butlin R.K."/>
            <person name="Caggese C."/>
            <person name="Calvi B.R."/>
            <person name="Bernardo de Carvalho A."/>
            <person name="Caspi A."/>
            <person name="Castrezana S."/>
            <person name="Celniker S.E."/>
            <person name="Chang J.L."/>
            <person name="Chapple C."/>
            <person name="Chatterji S."/>
            <person name="Chinwalla A."/>
            <person name="Civetta A."/>
            <person name="Clifton S.W."/>
            <person name="Comeron J.M."/>
            <person name="Costello J.C."/>
            <person name="Coyne J.A."/>
            <person name="Daub J."/>
            <person name="David R.G."/>
            <person name="Delcher A.L."/>
            <person name="Delehaunty K."/>
            <person name="Do C.B."/>
            <person name="Ebling H."/>
            <person name="Edwards K."/>
            <person name="Eickbush T."/>
            <person name="Evans J.D."/>
            <person name="Filipski A."/>
            <person name="Findeiss S."/>
            <person name="Freyhult E."/>
            <person name="Fulton L."/>
            <person name="Fulton R."/>
            <person name="Garcia A.C."/>
            <person name="Gardiner A."/>
            <person name="Garfield D.A."/>
            <person name="Garvin B.E."/>
            <person name="Gibson G."/>
            <person name="Gilbert D."/>
            <person name="Gnerre S."/>
            <person name="Godfrey J."/>
            <person name="Good R."/>
            <person name="Gotea V."/>
            <person name="Gravely B."/>
            <person name="Greenberg A.J."/>
            <person name="Griffiths-Jones S."/>
            <person name="Gross S."/>
            <person name="Guigo R."/>
            <person name="Gustafson E.A."/>
            <person name="Haerty W."/>
            <person name="Hahn M.W."/>
            <person name="Halligan D.L."/>
            <person name="Halpern A.L."/>
            <person name="Halter G.M."/>
            <person name="Han M.V."/>
            <person name="Heger A."/>
            <person name="Hillier L."/>
            <person name="Hinrichs A.S."/>
            <person name="Holmes I."/>
            <person name="Hoskins R.A."/>
            <person name="Hubisz M.J."/>
            <person name="Hultmark D."/>
            <person name="Huntley M.A."/>
            <person name="Jaffe D.B."/>
            <person name="Jagadeeshan S."/>
            <person name="Jeck W.R."/>
            <person name="Johnson J."/>
            <person name="Jones C.D."/>
            <person name="Jordan W.C."/>
            <person name="Karpen G.H."/>
            <person name="Kataoka E."/>
            <person name="Keightley P.D."/>
            <person name="Kheradpour P."/>
            <person name="Kirkness E.F."/>
            <person name="Koerich L.B."/>
            <person name="Kristiansen K."/>
            <person name="Kudrna D."/>
            <person name="Kulathinal R.J."/>
            <person name="Kumar S."/>
            <person name="Kwok R."/>
            <person name="Lander E."/>
            <person name="Langley C.H."/>
            <person name="Lapoint R."/>
            <person name="Lazzaro B.P."/>
            <person name="Lee S.J."/>
            <person name="Levesque L."/>
            <person name="Li R."/>
            <person name="Lin C.F."/>
            <person name="Lin M.F."/>
            <person name="Lindblad-Toh K."/>
            <person name="Llopart A."/>
            <person name="Long M."/>
            <person name="Low L."/>
            <person name="Lozovsky E."/>
            <person name="Lu J."/>
            <person name="Luo M."/>
            <person name="Machado C.A."/>
            <person name="Makalowski W."/>
            <person name="Marzo M."/>
            <person name="Matsuda M."/>
            <person name="Matzkin L."/>
            <person name="McAllister B."/>
            <person name="McBride C.S."/>
            <person name="McKernan B."/>
            <person name="McKernan K."/>
            <person name="Mendez-Lago M."/>
            <person name="Minx P."/>
            <person name="Mollenhauer M.U."/>
            <person name="Montooth K."/>
            <person name="Mount S.M."/>
            <person name="Mu X."/>
            <person name="Myers E."/>
            <person name="Negre B."/>
            <person name="Newfeld S."/>
            <person name="Nielsen R."/>
            <person name="Noor M.A."/>
            <person name="O'Grady P."/>
            <person name="Pachter L."/>
            <person name="Papaceit M."/>
            <person name="Parisi M.J."/>
            <person name="Parisi M."/>
            <person name="Parts L."/>
            <person name="Pedersen J.S."/>
            <person name="Pesole G."/>
            <person name="Phillippy A.M."/>
            <person name="Ponting C.P."/>
            <person name="Pop M."/>
            <person name="Porcelli D."/>
            <person name="Powell J.R."/>
            <person name="Prohaska S."/>
            <person name="Pruitt K."/>
            <person name="Puig M."/>
            <person name="Quesneville H."/>
            <person name="Ram K.R."/>
            <person name="Rand D."/>
            <person name="Rasmussen M.D."/>
            <person name="Reed L.K."/>
            <person name="Reenan R."/>
            <person name="Reily A."/>
            <person name="Remington K.A."/>
            <person name="Rieger T.T."/>
            <person name="Ritchie M.G."/>
            <person name="Robin C."/>
            <person name="Rogers Y.H."/>
            <person name="Rohde C."/>
            <person name="Rozas J."/>
            <person name="Rubenfield M.J."/>
            <person name="Ruiz A."/>
            <person name="Russo S."/>
            <person name="Salzberg S.L."/>
            <person name="Sanchez-Gracia A."/>
            <person name="Saranga D.J."/>
            <person name="Sato H."/>
            <person name="Schaeffer S.W."/>
            <person name="Schatz M.C."/>
            <person name="Schlenke T."/>
            <person name="Schwartz R."/>
            <person name="Segarra C."/>
            <person name="Singh R.S."/>
            <person name="Sirot L."/>
            <person name="Sirota M."/>
            <person name="Sisneros N.B."/>
            <person name="Smith C.D."/>
            <person name="Smith T.F."/>
            <person name="Spieth J."/>
            <person name="Stage D.E."/>
            <person name="Stark A."/>
            <person name="Stephan W."/>
            <person name="Strausberg R.L."/>
            <person name="Strempel S."/>
            <person name="Sturgill D."/>
            <person name="Sutton G."/>
            <person name="Sutton G.G."/>
            <person name="Tao W."/>
            <person name="Teichmann S."/>
            <person name="Tobari Y.N."/>
            <person name="Tomimura Y."/>
            <person name="Tsolas J.M."/>
            <person name="Valente V.L."/>
            <person name="Venter E."/>
            <person name="Venter J.C."/>
            <person name="Vicario S."/>
            <person name="Vieira F.G."/>
            <person name="Vilella A.J."/>
            <person name="Villasante A."/>
            <person name="Walenz B."/>
            <person name="Wang J."/>
            <person name="Wasserman M."/>
            <person name="Watts T."/>
            <person name="Wilson D."/>
            <person name="Wilson R.K."/>
            <person name="Wing R.A."/>
            <person name="Wolfner M.F."/>
            <person name="Wong A."/>
            <person name="Wong G.K."/>
            <person name="Wu C.I."/>
            <person name="Wu G."/>
            <person name="Yamamoto D."/>
            <person name="Yang H.P."/>
            <person name="Yang S.P."/>
            <person name="Yorke J.A."/>
            <person name="Yoshida K."/>
            <person name="Zdobnov E."/>
            <person name="Zhang P."/>
            <person name="Zhang Y."/>
            <person name="Zimin A.V."/>
            <person name="Baldwin J."/>
            <person name="Abdouelleil A."/>
            <person name="Abdulkadir J."/>
            <person name="Abebe A."/>
            <person name="Abera B."/>
            <person name="Abreu J."/>
            <person name="Acer S.C."/>
            <person name="Aftuck L."/>
            <person name="Alexander A."/>
            <person name="An P."/>
            <person name="Anderson E."/>
            <person name="Anderson S."/>
            <person name="Arachi H."/>
            <person name="Azer M."/>
            <person name="Bachantsang P."/>
            <person name="Barry A."/>
            <person name="Bayul T."/>
            <person name="Berlin A."/>
            <person name="Bessette D."/>
            <person name="Bloom T."/>
            <person name="Blye J."/>
            <person name="Boguslavskiy L."/>
            <person name="Bonnet C."/>
            <person name="Boukhgalter B."/>
            <person name="Bourzgui I."/>
            <person name="Brown A."/>
            <person name="Cahill P."/>
            <person name="Channer S."/>
            <person name="Cheshatsang Y."/>
            <person name="Chuda L."/>
            <person name="Citroen M."/>
            <person name="Collymore A."/>
            <person name="Cooke P."/>
            <person name="Costello M."/>
            <person name="D'Aco K."/>
            <person name="Daza R."/>
            <person name="De Haan G."/>
            <person name="DeGray S."/>
            <person name="DeMaso C."/>
            <person name="Dhargay N."/>
            <person name="Dooley K."/>
            <person name="Dooley E."/>
            <person name="Doricent M."/>
            <person name="Dorje P."/>
            <person name="Dorjee K."/>
            <person name="Dupes A."/>
            <person name="Elong R."/>
            <person name="Falk J."/>
            <person name="Farina A."/>
            <person name="Faro S."/>
            <person name="Ferguson D."/>
            <person name="Fisher S."/>
            <person name="Foley C.D."/>
            <person name="Franke A."/>
            <person name="Friedrich D."/>
            <person name="Gadbois L."/>
            <person name="Gearin G."/>
            <person name="Gearin C.R."/>
            <person name="Giannoukos G."/>
            <person name="Goode T."/>
            <person name="Graham J."/>
            <person name="Grandbois E."/>
            <person name="Grewal S."/>
            <person name="Gyaltsen K."/>
            <person name="Hafez N."/>
            <person name="Hagos B."/>
            <person name="Hall J."/>
            <person name="Henson C."/>
            <person name="Hollinger A."/>
            <person name="Honan T."/>
            <person name="Huard M.D."/>
            <person name="Hughes L."/>
            <person name="Hurhula B."/>
            <person name="Husby M.E."/>
            <person name="Kamat A."/>
            <person name="Kanga B."/>
            <person name="Kashin S."/>
            <person name="Khazanovich D."/>
            <person name="Kisner P."/>
            <person name="Lance K."/>
            <person name="Lara M."/>
            <person name="Lee W."/>
            <person name="Lennon N."/>
            <person name="Letendre F."/>
            <person name="LeVine R."/>
            <person name="Lipovsky A."/>
            <person name="Liu X."/>
            <person name="Liu J."/>
            <person name="Liu S."/>
            <person name="Lokyitsang T."/>
            <person name="Lokyitsang Y."/>
            <person name="Lubonja R."/>
            <person name="Lui A."/>
            <person name="MacDonald P."/>
            <person name="Magnisalis V."/>
            <person name="Maru K."/>
            <person name="Matthews C."/>
            <person name="McCusker W."/>
            <person name="McDonough S."/>
            <person name="Mehta T."/>
            <person name="Meldrim J."/>
            <person name="Meneus L."/>
            <person name="Mihai O."/>
            <person name="Mihalev A."/>
            <person name="Mihova T."/>
            <person name="Mittelman R."/>
            <person name="Mlenga V."/>
            <person name="Montmayeur A."/>
            <person name="Mulrain L."/>
            <person name="Navidi A."/>
            <person name="Naylor J."/>
            <person name="Negash T."/>
            <person name="Nguyen T."/>
            <person name="Nguyen N."/>
            <person name="Nicol R."/>
            <person name="Norbu C."/>
            <person name="Norbu N."/>
            <person name="Novod N."/>
            <person name="O'Neill B."/>
            <person name="Osman S."/>
            <person name="Markiewicz E."/>
            <person name="Oyono O.L."/>
            <person name="Patti C."/>
            <person name="Phunkhang P."/>
            <person name="Pierre F."/>
            <person name="Priest M."/>
            <person name="Raghuraman S."/>
            <person name="Rege F."/>
            <person name="Reyes R."/>
            <person name="Rise C."/>
            <person name="Rogov P."/>
            <person name="Ross K."/>
            <person name="Ryan E."/>
            <person name="Settipalli S."/>
            <person name="Shea T."/>
            <person name="Sherpa N."/>
            <person name="Shi L."/>
            <person name="Shih D."/>
            <person name="Sparrow T."/>
            <person name="Spaulding J."/>
            <person name="Stalker J."/>
            <person name="Stange-Thomann N."/>
            <person name="Stavropoulos S."/>
            <person name="Stone C."/>
            <person name="Strader C."/>
            <person name="Tesfaye S."/>
            <person name="Thomson T."/>
            <person name="Thoulutsang Y."/>
            <person name="Thoulutsang D."/>
            <person name="Topham K."/>
            <person name="Topping I."/>
            <person name="Tsamla T."/>
            <person name="Vassiliev H."/>
            <person name="Vo A."/>
            <person name="Wangchuk T."/>
            <person name="Wangdi T."/>
            <person name="Weiand M."/>
            <person name="Wilkinson J."/>
            <person name="Wilson A."/>
            <person name="Yadav S."/>
            <person name="Young G."/>
            <person name="Yu Q."/>
            <person name="Zembek L."/>
            <person name="Zhong D."/>
            <person name="Zimmer A."/>
            <person name="Zwirko Z."/>
            <person name="Jaffe D.B."/>
            <person name="Alvarez P."/>
            <person name="Brockman W."/>
            <person name="Butler J."/>
            <person name="Chin C."/>
            <person name="Gnerre S."/>
            <person name="Grabherr M."/>
            <person name="Kleber M."/>
            <person name="Mauceli E."/>
            <person name="MacCallum I."/>
        </authorList>
    </citation>
    <scope>NUCLEOTIDE SEQUENCE [LARGE SCALE GENOMIC DNA]</scope>
    <source>
        <strain evidence="1 2">TSC#14021-0224.01</strain>
    </source>
</reference>